<evidence type="ECO:0008006" key="3">
    <source>
        <dbReference type="Google" id="ProtNLM"/>
    </source>
</evidence>
<evidence type="ECO:0000313" key="1">
    <source>
        <dbReference type="EMBL" id="MBI1648219.1"/>
    </source>
</evidence>
<dbReference type="EMBL" id="JAEFDC010000026">
    <property type="protein sequence ID" value="MBI1648219.1"/>
    <property type="molecule type" value="Genomic_DNA"/>
</dbReference>
<sequence>MREHFLDDNYKDWEPDPKYIKSSTPFDYFLAKGDKRVRIVKYRKKNEISVEETNVINRYNSFAVYDYDTKIIKVYGEKFYNFIIGKEKIYDQYGRLVKEKDFNKPYKIGVRELAEIVKERYKIDIIRINQDIHVYRDCEQKALYYIEIYHINPESYHQYRYIIIDATTGKTISDKIKDSRFPDN</sequence>
<name>A0ABS0SR56_9FLAO</name>
<organism evidence="1 2">
    <name type="scientific">Capnocytophaga periodontitidis</name>
    <dbReference type="NCBI Taxonomy" id="2795027"/>
    <lineage>
        <taxon>Bacteria</taxon>
        <taxon>Pseudomonadati</taxon>
        <taxon>Bacteroidota</taxon>
        <taxon>Flavobacteriia</taxon>
        <taxon>Flavobacteriales</taxon>
        <taxon>Flavobacteriaceae</taxon>
        <taxon>Capnocytophaga</taxon>
    </lineage>
</organism>
<reference evidence="1 2" key="1">
    <citation type="journal article" date="2021" name="Int. J. Syst. Evol. Microbiol.">
        <title>Capnocytophaga periodontitidis sp. nov., isolated from subgingival plaque of periodontitis patient.</title>
        <authorList>
            <person name="Zhang Y."/>
            <person name="Qiao D."/>
            <person name="Shi W."/>
            <person name="Wu D."/>
            <person name="Cai M."/>
        </authorList>
    </citation>
    <scope>NUCLEOTIDE SEQUENCE [LARGE SCALE GENOMIC DNA]</scope>
    <source>
        <strain evidence="1 2">051621</strain>
    </source>
</reference>
<evidence type="ECO:0000313" key="2">
    <source>
        <dbReference type="Proteomes" id="UP000641139"/>
    </source>
</evidence>
<dbReference type="RefSeq" id="WP_198467756.1">
    <property type="nucleotide sequence ID" value="NZ_JAEFDC010000026.1"/>
</dbReference>
<protein>
    <recommendedName>
        <fullName evidence="3">PepSY domain-containing protein</fullName>
    </recommendedName>
</protein>
<proteinExistence type="predicted"/>
<comment type="caution">
    <text evidence="1">The sequence shown here is derived from an EMBL/GenBank/DDBJ whole genome shotgun (WGS) entry which is preliminary data.</text>
</comment>
<accession>A0ABS0SR56</accession>
<dbReference type="Proteomes" id="UP000641139">
    <property type="component" value="Unassembled WGS sequence"/>
</dbReference>
<gene>
    <name evidence="1" type="ORF">I7X30_14290</name>
</gene>
<keyword evidence="2" id="KW-1185">Reference proteome</keyword>